<sequence>MEAELRRPPLSRRRRGPARIAALAMALAGPILAGACVPDAQDLILTQGQIDERTAFVSVAPAQAWVNAPGIRSVLQRNIRTGLEQRIGLVNDSAVPGDNVMMLRTRNGVSGFGRLRFESLLASFGGMPQPFGAVSSGDLIAAEDALGPYLWVSRDFGDTTCVLGMRRLNSGMRQLPGDGGVMDVVLRNCLRGTAQQALAPILAESIGIAPIARDGQGNSRLLSPLAAPSAALVAVPGAAR</sequence>
<gene>
    <name evidence="2" type="ORF">GL279_05265</name>
</gene>
<evidence type="ECO:0000313" key="2">
    <source>
        <dbReference type="EMBL" id="MTH34006.1"/>
    </source>
</evidence>
<reference evidence="2 3" key="1">
    <citation type="submission" date="2019-11" db="EMBL/GenBank/DDBJ databases">
        <authorList>
            <person name="Dong K."/>
        </authorList>
    </citation>
    <scope>NUCLEOTIDE SEQUENCE [LARGE SCALE GENOMIC DNA]</scope>
    <source>
        <strain evidence="2 3">JCM 17370</strain>
    </source>
</reference>
<dbReference type="Proteomes" id="UP000442533">
    <property type="component" value="Unassembled WGS sequence"/>
</dbReference>
<evidence type="ECO:0000313" key="3">
    <source>
        <dbReference type="Proteomes" id="UP000442533"/>
    </source>
</evidence>
<evidence type="ECO:0000256" key="1">
    <source>
        <dbReference type="SAM" id="SignalP"/>
    </source>
</evidence>
<name>A0A844GZB2_9RHOB</name>
<proteinExistence type="predicted"/>
<keyword evidence="1" id="KW-0732">Signal</keyword>
<dbReference type="RefSeq" id="WP_155063566.1">
    <property type="nucleotide sequence ID" value="NZ_WMIF01000005.1"/>
</dbReference>
<protein>
    <recommendedName>
        <fullName evidence="4">Cellulose biosynthesis protein BcsN</fullName>
    </recommendedName>
</protein>
<organism evidence="2 3">
    <name type="scientific">Paracoccus limosus</name>
    <dbReference type="NCBI Taxonomy" id="913252"/>
    <lineage>
        <taxon>Bacteria</taxon>
        <taxon>Pseudomonadati</taxon>
        <taxon>Pseudomonadota</taxon>
        <taxon>Alphaproteobacteria</taxon>
        <taxon>Rhodobacterales</taxon>
        <taxon>Paracoccaceae</taxon>
        <taxon>Paracoccus</taxon>
    </lineage>
</organism>
<feature type="signal peptide" evidence="1">
    <location>
        <begin position="1"/>
        <end position="33"/>
    </location>
</feature>
<accession>A0A844GZB2</accession>
<comment type="caution">
    <text evidence="2">The sequence shown here is derived from an EMBL/GenBank/DDBJ whole genome shotgun (WGS) entry which is preliminary data.</text>
</comment>
<dbReference type="OrthoDB" id="7856340at2"/>
<dbReference type="AlphaFoldDB" id="A0A844GZB2"/>
<keyword evidence="3" id="KW-1185">Reference proteome</keyword>
<dbReference type="EMBL" id="WMIF01000005">
    <property type="protein sequence ID" value="MTH34006.1"/>
    <property type="molecule type" value="Genomic_DNA"/>
</dbReference>
<evidence type="ECO:0008006" key="4">
    <source>
        <dbReference type="Google" id="ProtNLM"/>
    </source>
</evidence>
<feature type="chain" id="PRO_5032535229" description="Cellulose biosynthesis protein BcsN" evidence="1">
    <location>
        <begin position="34"/>
        <end position="240"/>
    </location>
</feature>